<protein>
    <submittedName>
        <fullName evidence="2">Peptidase M6</fullName>
    </submittedName>
</protein>
<feature type="region of interest" description="Disordered" evidence="1">
    <location>
        <begin position="185"/>
        <end position="214"/>
    </location>
</feature>
<proteinExistence type="predicted"/>
<dbReference type="Gene3D" id="2.60.120.260">
    <property type="entry name" value="Galactose-binding domain-like"/>
    <property type="match status" value="1"/>
</dbReference>
<dbReference type="Pfam" id="PF20773">
    <property type="entry name" value="InhA-like_MAM"/>
    <property type="match status" value="1"/>
</dbReference>
<dbReference type="Proteomes" id="UP001596432">
    <property type="component" value="Unassembled WGS sequence"/>
</dbReference>
<dbReference type="RefSeq" id="WP_382261825.1">
    <property type="nucleotide sequence ID" value="NZ_JBHTAS010000001.1"/>
</dbReference>
<comment type="caution">
    <text evidence="2">The sequence shown here is derived from an EMBL/GenBank/DDBJ whole genome shotgun (WGS) entry which is preliminary data.</text>
</comment>
<evidence type="ECO:0000313" key="3">
    <source>
        <dbReference type="Proteomes" id="UP001596432"/>
    </source>
</evidence>
<gene>
    <name evidence="2" type="ORF">ACFQMA_21870</name>
</gene>
<evidence type="ECO:0000256" key="1">
    <source>
        <dbReference type="SAM" id="MobiDB-lite"/>
    </source>
</evidence>
<accession>A0ABD5YAA8</accession>
<name>A0ABD5YAA8_9EURY</name>
<reference evidence="2 3" key="1">
    <citation type="journal article" date="2019" name="Int. J. Syst. Evol. Microbiol.">
        <title>The Global Catalogue of Microorganisms (GCM) 10K type strain sequencing project: providing services to taxonomists for standard genome sequencing and annotation.</title>
        <authorList>
            <consortium name="The Broad Institute Genomics Platform"/>
            <consortium name="The Broad Institute Genome Sequencing Center for Infectious Disease"/>
            <person name="Wu L."/>
            <person name="Ma J."/>
        </authorList>
    </citation>
    <scope>NUCLEOTIDE SEQUENCE [LARGE SCALE GENOMIC DNA]</scope>
    <source>
        <strain evidence="2 3">XZYJT29</strain>
    </source>
</reference>
<dbReference type="EMBL" id="JBHTAS010000001">
    <property type="protein sequence ID" value="MFC7142472.1"/>
    <property type="molecule type" value="Genomic_DNA"/>
</dbReference>
<feature type="compositionally biased region" description="Gly residues" evidence="1">
    <location>
        <begin position="718"/>
        <end position="742"/>
    </location>
</feature>
<sequence length="742" mass="80606">MRTVLMALVVVLSAVTAGVGGAAVVSPPNERAGAVSPADATDAANAADAVIPKEDQENTSDGYRAIEPTRNWTDKPVDLDTAPAEFSGAGASNGSVSVARSDSIAMDPSDEDHPLVGTSKQYLGSDQGSYYFKEYTLLSVGENIEVWVANDLSWPANDTRTDPTISEDQAEAMARQFDGNIHPVESETFGEPAARNGTESLLERSGTVPEDYYQTGNGSDRTVLLVDNIRDQNYYDEDHPLYIAGFYSPTIQQYTDRNAITIDAYGWNGVGDSGGQTGYEGTLAHEYQHLIHADLDGDETSWVNEGMSDYAEYLTGYGVPQGHLNAYEELPSNSLVNWEDQGSANVLADYGIAFTWTMYLADEYGRDFVTNLARDDANGIDSVENTLDEVGAKRDFEDLYQDFSTAVVTDDHRTPRKDEYHIDGVEVNVNTSGNVGTAGVWGTNYRSIDTSDRGPIREVTVSGTEFTDTQWSTATDPVTGQGDVLYSGSGNLFDRHAIVERDLSDAERPTLTFESYQRIEANWDYGFVQVSTDGGETWHSLSNQDTDGAPADGAHPLVRENVPGLTGNTDGWERQSFDLSEFAGNESVLVSVRYVTDWAVAQPGWWVKNVTVAGESVATNSTDPFMSEREATGDRVEYQFTFVGIKHNGNYQVKQIDTTTFDESGEEDLKKFLHNGNFERVVVASTWAGDESESGRVPVGIEFTFAGEDERANDHGNGHGNGHDNGNGNGNGNGHGNGHGGR</sequence>
<feature type="region of interest" description="Disordered" evidence="1">
    <location>
        <begin position="52"/>
        <end position="77"/>
    </location>
</feature>
<evidence type="ECO:0000313" key="2">
    <source>
        <dbReference type="EMBL" id="MFC7142472.1"/>
    </source>
</evidence>
<feature type="region of interest" description="Disordered" evidence="1">
    <location>
        <begin position="709"/>
        <end position="742"/>
    </location>
</feature>
<dbReference type="AlphaFoldDB" id="A0ABD5YAA8"/>
<organism evidence="2 3">
    <name type="scientific">Halosimplex aquaticum</name>
    <dbReference type="NCBI Taxonomy" id="3026162"/>
    <lineage>
        <taxon>Archaea</taxon>
        <taxon>Methanobacteriati</taxon>
        <taxon>Methanobacteriota</taxon>
        <taxon>Stenosarchaea group</taxon>
        <taxon>Halobacteria</taxon>
        <taxon>Halobacteriales</taxon>
        <taxon>Haloarculaceae</taxon>
        <taxon>Halosimplex</taxon>
    </lineage>
</organism>
<keyword evidence="3" id="KW-1185">Reference proteome</keyword>